<comment type="caution">
    <text evidence="1">The sequence shown here is derived from an EMBL/GenBank/DDBJ whole genome shotgun (WGS) entry which is preliminary data.</text>
</comment>
<proteinExistence type="predicted"/>
<dbReference type="Pfam" id="PF01663">
    <property type="entry name" value="Phosphodiest"/>
    <property type="match status" value="1"/>
</dbReference>
<dbReference type="Gene3D" id="3.40.720.10">
    <property type="entry name" value="Alkaline Phosphatase, subunit A"/>
    <property type="match status" value="1"/>
</dbReference>
<organism evidence="1 2">
    <name type="scientific">Brachybacterium halotolerans</name>
    <dbReference type="NCBI Taxonomy" id="2795215"/>
    <lineage>
        <taxon>Bacteria</taxon>
        <taxon>Bacillati</taxon>
        <taxon>Actinomycetota</taxon>
        <taxon>Actinomycetes</taxon>
        <taxon>Micrococcales</taxon>
        <taxon>Dermabacteraceae</taxon>
        <taxon>Brachybacterium</taxon>
    </lineage>
</organism>
<evidence type="ECO:0000313" key="2">
    <source>
        <dbReference type="Proteomes" id="UP000612352"/>
    </source>
</evidence>
<accession>A0ABS1B5H7</accession>
<name>A0ABS1B5H7_9MICO</name>
<evidence type="ECO:0000313" key="1">
    <source>
        <dbReference type="EMBL" id="MBK0329884.1"/>
    </source>
</evidence>
<reference evidence="1 2" key="1">
    <citation type="submission" date="2020-12" db="EMBL/GenBank/DDBJ databases">
        <title>Brachybacterium sp. MASK1Z-5, whole genome shotgun sequence.</title>
        <authorList>
            <person name="Tuo L."/>
        </authorList>
    </citation>
    <scope>NUCLEOTIDE SEQUENCE [LARGE SCALE GENOMIC DNA]</scope>
    <source>
        <strain evidence="1 2">MASK1Z-5</strain>
    </source>
</reference>
<sequence>MTPAGENSASRRSDAVGTTFPSAPDLLVAPFADGARPGQLDIMPPLLARADGGRDLVVLVDGLGSELLEEHLAITPTLRRLREEVRTVRTVAPSTTATAMTSLITGLAPLEHGVLGYLTRDPRTGRAVNQLTGAAGIDPAQWMPCAVPAESTRRPALQVAPAKHAGSLLTGSAFRGWEFFAQAERGDRAGAALAALRAGGPDALVHLHVDDVDHAGHKHGVDSDAWRDALAGADSLIGTLLRRAPGGTRVHVTADHGLVDTAGERTIDLARVPAVRRGLAMVAGEPRALVLFARRPEDAPDLIEATREAVGERGVVLSREEMLGAGLLGPVTSAPIAPHLEGRLGDAIVLARGRWIVDDSRRHAPSRRPETGVHGSLTRAESLVPLLTVEV</sequence>
<keyword evidence="2" id="KW-1185">Reference proteome</keyword>
<dbReference type="InterPro" id="IPR017850">
    <property type="entry name" value="Alkaline_phosphatase_core_sf"/>
</dbReference>
<dbReference type="PANTHER" id="PTHR10151">
    <property type="entry name" value="ECTONUCLEOTIDE PYROPHOSPHATASE/PHOSPHODIESTERASE"/>
    <property type="match status" value="1"/>
</dbReference>
<dbReference type="PANTHER" id="PTHR10151:SF120">
    <property type="entry name" value="BIS(5'-ADENOSYL)-TRIPHOSPHATASE"/>
    <property type="match status" value="1"/>
</dbReference>
<protein>
    <submittedName>
        <fullName evidence="1">Alkaline phosphatase family protein</fullName>
    </submittedName>
</protein>
<gene>
    <name evidence="1" type="ORF">I8D64_00490</name>
</gene>
<dbReference type="Proteomes" id="UP000612352">
    <property type="component" value="Unassembled WGS sequence"/>
</dbReference>
<dbReference type="EMBL" id="JAEDAJ010000001">
    <property type="protein sequence ID" value="MBK0329884.1"/>
    <property type="molecule type" value="Genomic_DNA"/>
</dbReference>
<dbReference type="InterPro" id="IPR002591">
    <property type="entry name" value="Phosphodiest/P_Trfase"/>
</dbReference>
<dbReference type="SUPFAM" id="SSF53649">
    <property type="entry name" value="Alkaline phosphatase-like"/>
    <property type="match status" value="1"/>
</dbReference>
<dbReference type="RefSeq" id="WP_200500572.1">
    <property type="nucleotide sequence ID" value="NZ_JAEDAJ010000001.1"/>
</dbReference>